<dbReference type="STRING" id="913774.A0A0C3HS31"/>
<dbReference type="OrthoDB" id="62952at2759"/>
<sequence>MDASQATNISIALPNNTDTPGVSPANAAEIEARNSGLFNLLPTEIRQDIFNYLLVNPELETAACLRRALSVYHNNDGIDLSPAILRTCKNIYKEASVVLYESNKFAVGIFGDKMGHCRILNNRYHRCRFPRGYDANIVAAFKLVKHWKVIFIRKAYTHAGDTPTGFVNFCRALTDSQVKSLEISVERQDLSSSEHVTRQYLAIQTALGPLELLRNLPKLAINEVTQEDNTPITLPHVFSGTVSKEGYTIIPEFRKVYLRQLTQGNSPIFYVFKALKNLMAYAKAFERNRVLKDRMEGTYNIARCNYDSRNFMLGATSLIKQFRSHPVEMALTDAIIAARRNDDELFDHARCAVIDYLEPQYKRIAITSGQVAHFVNTLMNQGGDFECALWDEETCDRFLASVLQYKKMFLRDVPDHIRAYIESNPKEFELAYSRLPRESAFRKLANCWPTNIRLNRNKLMRLLIKVMHDMYGQYLEIRRARIALYDNDILQFSNFIDKELWRSDVELDWGMHKYEPGLYRSANDDESETDSDVSFTDYNPGYDADESDIEDED</sequence>
<dbReference type="InParanoid" id="A0A0C3HS31"/>
<evidence type="ECO:0008006" key="4">
    <source>
        <dbReference type="Google" id="ProtNLM"/>
    </source>
</evidence>
<feature type="region of interest" description="Disordered" evidence="1">
    <location>
        <begin position="519"/>
        <end position="553"/>
    </location>
</feature>
<reference evidence="2 3" key="1">
    <citation type="submission" date="2014-04" db="EMBL/GenBank/DDBJ databases">
        <authorList>
            <consortium name="DOE Joint Genome Institute"/>
            <person name="Kuo A."/>
            <person name="Martino E."/>
            <person name="Perotto S."/>
            <person name="Kohler A."/>
            <person name="Nagy L.G."/>
            <person name="Floudas D."/>
            <person name="Copeland A."/>
            <person name="Barry K.W."/>
            <person name="Cichocki N."/>
            <person name="Veneault-Fourrey C."/>
            <person name="LaButti K."/>
            <person name="Lindquist E.A."/>
            <person name="Lipzen A."/>
            <person name="Lundell T."/>
            <person name="Morin E."/>
            <person name="Murat C."/>
            <person name="Sun H."/>
            <person name="Tunlid A."/>
            <person name="Henrissat B."/>
            <person name="Grigoriev I.V."/>
            <person name="Hibbett D.S."/>
            <person name="Martin F."/>
            <person name="Nordberg H.P."/>
            <person name="Cantor M.N."/>
            <person name="Hua S.X."/>
        </authorList>
    </citation>
    <scope>NUCLEOTIDE SEQUENCE [LARGE SCALE GENOMIC DNA]</scope>
    <source>
        <strain evidence="2 3">Zn</strain>
    </source>
</reference>
<evidence type="ECO:0000313" key="3">
    <source>
        <dbReference type="Proteomes" id="UP000054321"/>
    </source>
</evidence>
<dbReference type="HOGENOM" id="CLU_027741_0_0_1"/>
<keyword evidence="3" id="KW-1185">Reference proteome</keyword>
<gene>
    <name evidence="2" type="ORF">OIDMADRAFT_142834</name>
</gene>
<accession>A0A0C3HS31</accession>
<feature type="region of interest" description="Disordered" evidence="1">
    <location>
        <begin position="1"/>
        <end position="23"/>
    </location>
</feature>
<reference evidence="3" key="2">
    <citation type="submission" date="2015-01" db="EMBL/GenBank/DDBJ databases">
        <title>Evolutionary Origins and Diversification of the Mycorrhizal Mutualists.</title>
        <authorList>
            <consortium name="DOE Joint Genome Institute"/>
            <consortium name="Mycorrhizal Genomics Consortium"/>
            <person name="Kohler A."/>
            <person name="Kuo A."/>
            <person name="Nagy L.G."/>
            <person name="Floudas D."/>
            <person name="Copeland A."/>
            <person name="Barry K.W."/>
            <person name="Cichocki N."/>
            <person name="Veneault-Fourrey C."/>
            <person name="LaButti K."/>
            <person name="Lindquist E.A."/>
            <person name="Lipzen A."/>
            <person name="Lundell T."/>
            <person name="Morin E."/>
            <person name="Murat C."/>
            <person name="Riley R."/>
            <person name="Ohm R."/>
            <person name="Sun H."/>
            <person name="Tunlid A."/>
            <person name="Henrissat B."/>
            <person name="Grigoriev I.V."/>
            <person name="Hibbett D.S."/>
            <person name="Martin F."/>
        </authorList>
    </citation>
    <scope>NUCLEOTIDE SEQUENCE [LARGE SCALE GENOMIC DNA]</scope>
    <source>
        <strain evidence="3">Zn</strain>
    </source>
</reference>
<evidence type="ECO:0000256" key="1">
    <source>
        <dbReference type="SAM" id="MobiDB-lite"/>
    </source>
</evidence>
<feature type="compositionally biased region" description="Acidic residues" evidence="1">
    <location>
        <begin position="543"/>
        <end position="553"/>
    </location>
</feature>
<feature type="compositionally biased region" description="Polar residues" evidence="1">
    <location>
        <begin position="1"/>
        <end position="20"/>
    </location>
</feature>
<dbReference type="EMBL" id="KN832872">
    <property type="protein sequence ID" value="KIN05062.1"/>
    <property type="molecule type" value="Genomic_DNA"/>
</dbReference>
<proteinExistence type="predicted"/>
<dbReference type="AlphaFoldDB" id="A0A0C3HS31"/>
<dbReference type="Proteomes" id="UP000054321">
    <property type="component" value="Unassembled WGS sequence"/>
</dbReference>
<organism evidence="2 3">
    <name type="scientific">Oidiodendron maius (strain Zn)</name>
    <dbReference type="NCBI Taxonomy" id="913774"/>
    <lineage>
        <taxon>Eukaryota</taxon>
        <taxon>Fungi</taxon>
        <taxon>Dikarya</taxon>
        <taxon>Ascomycota</taxon>
        <taxon>Pezizomycotina</taxon>
        <taxon>Leotiomycetes</taxon>
        <taxon>Leotiomycetes incertae sedis</taxon>
        <taxon>Myxotrichaceae</taxon>
        <taxon>Oidiodendron</taxon>
    </lineage>
</organism>
<protein>
    <recommendedName>
        <fullName evidence="4">F-box domain-containing protein</fullName>
    </recommendedName>
</protein>
<evidence type="ECO:0000313" key="2">
    <source>
        <dbReference type="EMBL" id="KIN05062.1"/>
    </source>
</evidence>
<name>A0A0C3HS31_OIDMZ</name>